<protein>
    <submittedName>
        <fullName evidence="7">Bxi1p</fullName>
    </submittedName>
</protein>
<feature type="transmembrane region" description="Helical" evidence="5">
    <location>
        <begin position="65"/>
        <end position="84"/>
    </location>
</feature>
<dbReference type="GO" id="GO:0016020">
    <property type="term" value="C:membrane"/>
    <property type="evidence" value="ECO:0007669"/>
    <property type="project" value="UniProtKB-SubCell"/>
</dbReference>
<dbReference type="PANTHER" id="PTHR23291">
    <property type="entry name" value="BAX INHIBITOR-RELATED"/>
    <property type="match status" value="1"/>
</dbReference>
<accession>A0A161HF46</accession>
<evidence type="ECO:0000256" key="1">
    <source>
        <dbReference type="ARBA" id="ARBA00004141"/>
    </source>
</evidence>
<evidence type="ECO:0000313" key="8">
    <source>
        <dbReference type="Proteomes" id="UP000189580"/>
    </source>
</evidence>
<comment type="similarity">
    <text evidence="5">Belongs to the BI1 family.</text>
</comment>
<feature type="compositionally biased region" description="Basic and acidic residues" evidence="6">
    <location>
        <begin position="31"/>
        <end position="41"/>
    </location>
</feature>
<feature type="transmembrane region" description="Helical" evidence="5">
    <location>
        <begin position="150"/>
        <end position="170"/>
    </location>
</feature>
<dbReference type="CDD" id="cd10429">
    <property type="entry name" value="GAAP_like"/>
    <property type="match status" value="1"/>
</dbReference>
<feature type="compositionally biased region" description="Pro residues" evidence="6">
    <location>
        <begin position="1"/>
        <end position="11"/>
    </location>
</feature>
<dbReference type="InterPro" id="IPR006214">
    <property type="entry name" value="Bax_inhibitor_1-related"/>
</dbReference>
<dbReference type="GO" id="GO:0005783">
    <property type="term" value="C:endoplasmic reticulum"/>
    <property type="evidence" value="ECO:0007669"/>
    <property type="project" value="EnsemblFungi"/>
</dbReference>
<evidence type="ECO:0000256" key="4">
    <source>
        <dbReference type="ARBA" id="ARBA00023136"/>
    </source>
</evidence>
<dbReference type="RefSeq" id="XP_018733528.1">
    <property type="nucleotide sequence ID" value="XM_018880881.1"/>
</dbReference>
<evidence type="ECO:0000256" key="6">
    <source>
        <dbReference type="SAM" id="MobiDB-lite"/>
    </source>
</evidence>
<dbReference type="KEGG" id="slb:AWJ20_3847"/>
<evidence type="ECO:0000256" key="5">
    <source>
        <dbReference type="RuleBase" id="RU004379"/>
    </source>
</evidence>
<feature type="transmembrane region" description="Helical" evidence="5">
    <location>
        <begin position="208"/>
        <end position="228"/>
    </location>
</feature>
<dbReference type="GO" id="GO:0030968">
    <property type="term" value="P:endoplasmic reticulum unfolded protein response"/>
    <property type="evidence" value="ECO:0007669"/>
    <property type="project" value="EnsemblFungi"/>
</dbReference>
<dbReference type="Proteomes" id="UP000189580">
    <property type="component" value="Chromosome c"/>
</dbReference>
<keyword evidence="2 5" id="KW-0812">Transmembrane</keyword>
<feature type="transmembrane region" description="Helical" evidence="5">
    <location>
        <begin position="182"/>
        <end position="202"/>
    </location>
</feature>
<reference evidence="7 8" key="1">
    <citation type="submission" date="2016-02" db="EMBL/GenBank/DDBJ databases">
        <title>Complete genome sequence and transcriptome regulation of the pentose utilising yeast Sugiyamaella lignohabitans.</title>
        <authorList>
            <person name="Bellasio M."/>
            <person name="Peymann A."/>
            <person name="Valli M."/>
            <person name="Sipitzky M."/>
            <person name="Graf A."/>
            <person name="Sauer M."/>
            <person name="Marx H."/>
            <person name="Mattanovich D."/>
        </authorList>
    </citation>
    <scope>NUCLEOTIDE SEQUENCE [LARGE SCALE GENOMIC DNA]</scope>
    <source>
        <strain evidence="7 8">CBS 10342</strain>
    </source>
</reference>
<dbReference type="OrthoDB" id="7933078at2759"/>
<comment type="subcellular location">
    <subcellularLocation>
        <location evidence="1">Membrane</location>
        <topology evidence="1">Multi-pass membrane protein</topology>
    </subcellularLocation>
</comment>
<dbReference type="AlphaFoldDB" id="A0A161HF46"/>
<dbReference type="EMBL" id="CP014500">
    <property type="protein sequence ID" value="ANB11051.1"/>
    <property type="molecule type" value="Genomic_DNA"/>
</dbReference>
<dbReference type="PANTHER" id="PTHR23291:SF50">
    <property type="entry name" value="PROTEIN LIFEGUARD 4"/>
    <property type="match status" value="1"/>
</dbReference>
<evidence type="ECO:0000256" key="3">
    <source>
        <dbReference type="ARBA" id="ARBA00022989"/>
    </source>
</evidence>
<name>A0A161HF46_9ASCO</name>
<keyword evidence="8" id="KW-1185">Reference proteome</keyword>
<proteinExistence type="inferred from homology"/>
<evidence type="ECO:0000313" key="7">
    <source>
        <dbReference type="EMBL" id="ANB11051.1"/>
    </source>
</evidence>
<organism evidence="7 8">
    <name type="scientific">Sugiyamaella lignohabitans</name>
    <dbReference type="NCBI Taxonomy" id="796027"/>
    <lineage>
        <taxon>Eukaryota</taxon>
        <taxon>Fungi</taxon>
        <taxon>Dikarya</taxon>
        <taxon>Ascomycota</taxon>
        <taxon>Saccharomycotina</taxon>
        <taxon>Dipodascomycetes</taxon>
        <taxon>Dipodascales</taxon>
        <taxon>Trichomonascaceae</taxon>
        <taxon>Sugiyamaella</taxon>
    </lineage>
</organism>
<feature type="region of interest" description="Disordered" evidence="6">
    <location>
        <begin position="1"/>
        <end position="41"/>
    </location>
</feature>
<dbReference type="GeneID" id="30035913"/>
<dbReference type="GO" id="GO:0005739">
    <property type="term" value="C:mitochondrion"/>
    <property type="evidence" value="ECO:0007669"/>
    <property type="project" value="EnsemblFungi"/>
</dbReference>
<feature type="transmembrane region" description="Helical" evidence="5">
    <location>
        <begin position="125"/>
        <end position="144"/>
    </location>
</feature>
<keyword evidence="4 5" id="KW-0472">Membrane</keyword>
<dbReference type="GO" id="GO:0006915">
    <property type="term" value="P:apoptotic process"/>
    <property type="evidence" value="ECO:0007669"/>
    <property type="project" value="EnsemblFungi"/>
</dbReference>
<dbReference type="Pfam" id="PF01027">
    <property type="entry name" value="Bax1-I"/>
    <property type="match status" value="1"/>
</dbReference>
<gene>
    <name evidence="7" type="primary">BXI1</name>
    <name evidence="7" type="ORF">AWJ20_3847</name>
</gene>
<dbReference type="GO" id="GO:0000324">
    <property type="term" value="C:fungal-type vacuole"/>
    <property type="evidence" value="ECO:0007669"/>
    <property type="project" value="EnsemblFungi"/>
</dbReference>
<sequence>MSTPSAPPPQYTAPGNGAQSSEPLLVPGEAPPRRQEDDNIPDDFKYSTSVAECTLPIRHAFLRKVYTILFGQLVVTAAVGAVISQNSSVSHWVLTHIWTFYVAIFGAMGLMIGAYVKQRSYPTNMLFLGGFTLLESYCVGIISSLYDTKIVIQAVVLTLVIFGGLSLFALQTKYDFSGWQSYLGAALWGLIGFGLISIFMPYSSGVELAYSVVGALVFAGYIVVDTQLIMRRYHPEDEVAAAIALYLDIINLFLNILRILNEMNRD</sequence>
<keyword evidence="3 5" id="KW-1133">Transmembrane helix</keyword>
<dbReference type="GO" id="GO:0019722">
    <property type="term" value="P:calcium-mediated signaling"/>
    <property type="evidence" value="ECO:0007669"/>
    <property type="project" value="EnsemblFungi"/>
</dbReference>
<evidence type="ECO:0000256" key="2">
    <source>
        <dbReference type="ARBA" id="ARBA00022692"/>
    </source>
</evidence>
<feature type="transmembrane region" description="Helical" evidence="5">
    <location>
        <begin position="96"/>
        <end position="116"/>
    </location>
</feature>